<dbReference type="AlphaFoldDB" id="A0AAD4G880"/>
<name>A0AAD4G880_BOLED</name>
<gene>
    <name evidence="2" type="ORF">L210DRAFT_3652769</name>
</gene>
<dbReference type="Proteomes" id="UP001194468">
    <property type="component" value="Unassembled WGS sequence"/>
</dbReference>
<evidence type="ECO:0000313" key="2">
    <source>
        <dbReference type="EMBL" id="KAF8427112.1"/>
    </source>
</evidence>
<feature type="compositionally biased region" description="Basic and acidic residues" evidence="1">
    <location>
        <begin position="1112"/>
        <end position="1121"/>
    </location>
</feature>
<feature type="compositionally biased region" description="Polar residues" evidence="1">
    <location>
        <begin position="1064"/>
        <end position="1083"/>
    </location>
</feature>
<feature type="region of interest" description="Disordered" evidence="1">
    <location>
        <begin position="1014"/>
        <end position="1197"/>
    </location>
</feature>
<accession>A0AAD4G880</accession>
<feature type="compositionally biased region" description="Polar residues" evidence="1">
    <location>
        <begin position="1090"/>
        <end position="1100"/>
    </location>
</feature>
<sequence length="1197" mass="134118">MSPKAKRKSTAKAVKKGARTDTDQTAGEGGSGNVTATGITGIDKYIDEFHDLEEKARGALIGYARTDIVKRNLVFGKYNKRDLNQQEKRTLLESFNQNGLDRFGFNHVVPLIVDKTLLDETTVVKLSSLQDVKRDGTHLPILKLKGDETVKNAGSDKEVFGPQVVAAGGRHRRYALVEWLKQREGMAASASRALNELKKRSVKGDDDDDPMNNDQLESAEAHLIYIQSLLNMGGSWIVSIYDKEKIETHGDVIGLHLATNQRLYSYAESAEEGIIQTYLMMVSNDKKWTDCEVAVGLRTKSNGYKIASLLQQDYIWKLMETIVDINETHYVHSDIFKISRLTNDLLSEHGGLLAAVVIYLENRLRLCFNDVEWDDKKIKKAQQVLAIQSSSQTAKEAADAQLIDYMHDLEFATPAKGAINDELRGQIDAIYKKTLGSGENWKCIGTDAPVWKREYAIYVRNVVAAITTMSEKMLKDEASSVMSDEMKRVWKTCASKARFVLEMKTYPQEPVLLPFMSVSVWHSLSQQFKRVPKTLTEISSWFSPLLYNQKIVGGKWKIGSATAEMFRALSAHPDIIENVMQMCLKICTWTLVDNFGALMRMEEQMTHIEMPKRPESAKVVKEYMLLEGEHKVSKPWKPGQQMVVARLENDSDESYLKKQLNLEAAVMDEAIKSAIKAQWEHRIPTVWLEPWYRQMNIPVTPGKDLYRTAKLLNYHTGYWGPTTASSESRARRETISAAIAEYCTILDYRVPLLSQDGSAAAFIRFALELALSFAVDEEKGRQGPVCKWLTWPDSIEIDVEAASALSFDIVDENTRSLRIATRLRDQHSIQTVIDAVQSCSFAWPIPSNDDEPSTQSKSQPVKPDVASILENLVQTLVKSAYERRENIIAEDDTEDATMSEEDDEDGENNTKAVQKGIPKEDKLKLKFLHLQDDNELDLDEDHTDVNEHSTSISCLFSAFDNKTRLRALGQPVDEPSSQKTVATGSSDPKPTRGVIQKHIPFKVQQKLAPATDNVEMDMDAPPSSSLPDAFEDIEPAPSSQPEADVSTQLVDEEVDKGKYKSPRFDTSNPAGNPLDMQSITKTISDIDPQKPQSSRQQPVSYKTHAMVSRSMGAKDKQKEVDASSSGHQKRDQPRSIDAAVISPERRPHGKKRPRLNTAGDRPDPVSIQQSSEDSDEGSEGAEEEDDLDFAMSTLTQP</sequence>
<comment type="caution">
    <text evidence="2">The sequence shown here is derived from an EMBL/GenBank/DDBJ whole genome shotgun (WGS) entry which is preliminary data.</text>
</comment>
<proteinExistence type="predicted"/>
<feature type="compositionally biased region" description="Basic residues" evidence="1">
    <location>
        <begin position="1"/>
        <end position="17"/>
    </location>
</feature>
<evidence type="ECO:0000313" key="3">
    <source>
        <dbReference type="Proteomes" id="UP001194468"/>
    </source>
</evidence>
<feature type="compositionally biased region" description="Acidic residues" evidence="1">
    <location>
        <begin position="1172"/>
        <end position="1188"/>
    </location>
</feature>
<reference evidence="2" key="2">
    <citation type="journal article" date="2020" name="Nat. Commun.">
        <title>Large-scale genome sequencing of mycorrhizal fungi provides insights into the early evolution of symbiotic traits.</title>
        <authorList>
            <person name="Miyauchi S."/>
            <person name="Kiss E."/>
            <person name="Kuo A."/>
            <person name="Drula E."/>
            <person name="Kohler A."/>
            <person name="Sanchez-Garcia M."/>
            <person name="Morin E."/>
            <person name="Andreopoulos B."/>
            <person name="Barry K.W."/>
            <person name="Bonito G."/>
            <person name="Buee M."/>
            <person name="Carver A."/>
            <person name="Chen C."/>
            <person name="Cichocki N."/>
            <person name="Clum A."/>
            <person name="Culley D."/>
            <person name="Crous P.W."/>
            <person name="Fauchery L."/>
            <person name="Girlanda M."/>
            <person name="Hayes R.D."/>
            <person name="Keri Z."/>
            <person name="LaButti K."/>
            <person name="Lipzen A."/>
            <person name="Lombard V."/>
            <person name="Magnuson J."/>
            <person name="Maillard F."/>
            <person name="Murat C."/>
            <person name="Nolan M."/>
            <person name="Ohm R.A."/>
            <person name="Pangilinan J."/>
            <person name="Pereira M.F."/>
            <person name="Perotto S."/>
            <person name="Peter M."/>
            <person name="Pfister S."/>
            <person name="Riley R."/>
            <person name="Sitrit Y."/>
            <person name="Stielow J.B."/>
            <person name="Szollosi G."/>
            <person name="Zifcakova L."/>
            <person name="Stursova M."/>
            <person name="Spatafora J.W."/>
            <person name="Tedersoo L."/>
            <person name="Vaario L.M."/>
            <person name="Yamada A."/>
            <person name="Yan M."/>
            <person name="Wang P."/>
            <person name="Xu J."/>
            <person name="Bruns T."/>
            <person name="Baldrian P."/>
            <person name="Vilgalys R."/>
            <person name="Dunand C."/>
            <person name="Henrissat B."/>
            <person name="Grigoriev I.V."/>
            <person name="Hibbett D."/>
            <person name="Nagy L.G."/>
            <person name="Martin F.M."/>
        </authorList>
    </citation>
    <scope>NUCLEOTIDE SEQUENCE</scope>
    <source>
        <strain evidence="2">BED1</strain>
    </source>
</reference>
<feature type="region of interest" description="Disordered" evidence="1">
    <location>
        <begin position="887"/>
        <end position="914"/>
    </location>
</feature>
<organism evidence="2 3">
    <name type="scientific">Boletus edulis BED1</name>
    <dbReference type="NCBI Taxonomy" id="1328754"/>
    <lineage>
        <taxon>Eukaryota</taxon>
        <taxon>Fungi</taxon>
        <taxon>Dikarya</taxon>
        <taxon>Basidiomycota</taxon>
        <taxon>Agaricomycotina</taxon>
        <taxon>Agaricomycetes</taxon>
        <taxon>Agaricomycetidae</taxon>
        <taxon>Boletales</taxon>
        <taxon>Boletineae</taxon>
        <taxon>Boletaceae</taxon>
        <taxon>Boletoideae</taxon>
        <taxon>Boletus</taxon>
    </lineage>
</organism>
<feature type="compositionally biased region" description="Acidic residues" evidence="1">
    <location>
        <begin position="888"/>
        <end position="907"/>
    </location>
</feature>
<protein>
    <submittedName>
        <fullName evidence="2">Uncharacterized protein</fullName>
    </submittedName>
</protein>
<dbReference type="EMBL" id="WHUW01000083">
    <property type="protein sequence ID" value="KAF8427112.1"/>
    <property type="molecule type" value="Genomic_DNA"/>
</dbReference>
<feature type="region of interest" description="Disordered" evidence="1">
    <location>
        <begin position="970"/>
        <end position="993"/>
    </location>
</feature>
<feature type="compositionally biased region" description="Polar residues" evidence="1">
    <location>
        <begin position="1037"/>
        <end position="1049"/>
    </location>
</feature>
<evidence type="ECO:0000256" key="1">
    <source>
        <dbReference type="SAM" id="MobiDB-lite"/>
    </source>
</evidence>
<keyword evidence="3" id="KW-1185">Reference proteome</keyword>
<feature type="region of interest" description="Disordered" evidence="1">
    <location>
        <begin position="1"/>
        <end position="33"/>
    </location>
</feature>
<feature type="compositionally biased region" description="Polar residues" evidence="1">
    <location>
        <begin position="975"/>
        <end position="988"/>
    </location>
</feature>
<reference evidence="2" key="1">
    <citation type="submission" date="2019-10" db="EMBL/GenBank/DDBJ databases">
        <authorList>
            <consortium name="DOE Joint Genome Institute"/>
            <person name="Kuo A."/>
            <person name="Miyauchi S."/>
            <person name="Kiss E."/>
            <person name="Drula E."/>
            <person name="Kohler A."/>
            <person name="Sanchez-Garcia M."/>
            <person name="Andreopoulos B."/>
            <person name="Barry K.W."/>
            <person name="Bonito G."/>
            <person name="Buee M."/>
            <person name="Carver A."/>
            <person name="Chen C."/>
            <person name="Cichocki N."/>
            <person name="Clum A."/>
            <person name="Culley D."/>
            <person name="Crous P.W."/>
            <person name="Fauchery L."/>
            <person name="Girlanda M."/>
            <person name="Hayes R."/>
            <person name="Keri Z."/>
            <person name="LaButti K."/>
            <person name="Lipzen A."/>
            <person name="Lombard V."/>
            <person name="Magnuson J."/>
            <person name="Maillard F."/>
            <person name="Morin E."/>
            <person name="Murat C."/>
            <person name="Nolan M."/>
            <person name="Ohm R."/>
            <person name="Pangilinan J."/>
            <person name="Pereira M."/>
            <person name="Perotto S."/>
            <person name="Peter M."/>
            <person name="Riley R."/>
            <person name="Sitrit Y."/>
            <person name="Stielow B."/>
            <person name="Szollosi G."/>
            <person name="Zifcakova L."/>
            <person name="Stursova M."/>
            <person name="Spatafora J.W."/>
            <person name="Tedersoo L."/>
            <person name="Vaario L.-M."/>
            <person name="Yamada A."/>
            <person name="Yan M."/>
            <person name="Wang P."/>
            <person name="Xu J."/>
            <person name="Bruns T."/>
            <person name="Baldrian P."/>
            <person name="Vilgalys R."/>
            <person name="Henrissat B."/>
            <person name="Grigoriev I.V."/>
            <person name="Hibbett D."/>
            <person name="Nagy L.G."/>
            <person name="Martin F.M."/>
        </authorList>
    </citation>
    <scope>NUCLEOTIDE SEQUENCE</scope>
    <source>
        <strain evidence="2">BED1</strain>
    </source>
</reference>